<proteinExistence type="inferred from homology"/>
<sequence length="559" mass="61940">MKSKKFLSLFVIAFLLILTACSSDENVDEAASGEEGEESEKTGDLTIGTMADVVSLDLHGSNDSASSQVRSNIYERLLNQDVEMELQPGLAEEYEQVDETTWNFKLREGTTFHGGEDFTAEDVVATFDRVRDEALASPVLFLFEMIDEIEVVNDYEINIHTSIPFAPLASHLAHSTAGIMPKELIDADYQAALDAVESDMTLDEYYEARANGSDAYEEIKDELGEHLGTVISSEPNGTNHMKYVSRSAGDSVTLERFEDFQGGERNFDTVEFKVIPETGSRIAELETGGVQIATDIDSSNTERVENGADTALAVKDSVRMSYLGFNTEKEPFNDPKVRQAISYAIDREEIVAGVYDDMGIPAKGPLAPDVWGYTEELEGVGFDIEKAKELLAETDVADGFSTTIWVNDDQQIIDTAVYIQNALSELNINVEIEQFEWGTYLETLANGDHEMFILGWTTVTGDADYGLYALYHSKNIGAAGNRSFYANDEVDSLLDAGRAEVDEEKRQEIYTEVEKILIEEVPASYLFHVQFAVGYNESEVSGVEIDPTGRIHFDNVSFN</sequence>
<dbReference type="InterPro" id="IPR030678">
    <property type="entry name" value="Peptide/Ni-bd"/>
</dbReference>
<evidence type="ECO:0000259" key="5">
    <source>
        <dbReference type="Pfam" id="PF00496"/>
    </source>
</evidence>
<keyword evidence="7" id="KW-1185">Reference proteome</keyword>
<dbReference type="RefSeq" id="WP_185125953.1">
    <property type="nucleotide sequence ID" value="NZ_CAJEWD010000008.1"/>
</dbReference>
<evidence type="ECO:0000256" key="3">
    <source>
        <dbReference type="ARBA" id="ARBA00022729"/>
    </source>
</evidence>
<organism evidence="6 7">
    <name type="scientific">Jeotgalicoccus meleagridis</name>
    <dbReference type="NCBI Taxonomy" id="2759181"/>
    <lineage>
        <taxon>Bacteria</taxon>
        <taxon>Bacillati</taxon>
        <taxon>Bacillota</taxon>
        <taxon>Bacilli</taxon>
        <taxon>Bacillales</taxon>
        <taxon>Staphylococcaceae</taxon>
        <taxon>Jeotgalicoccus</taxon>
    </lineage>
</organism>
<feature type="signal peptide" evidence="4">
    <location>
        <begin position="1"/>
        <end position="22"/>
    </location>
</feature>
<dbReference type="GO" id="GO:0043190">
    <property type="term" value="C:ATP-binding cassette (ABC) transporter complex"/>
    <property type="evidence" value="ECO:0007669"/>
    <property type="project" value="InterPro"/>
</dbReference>
<dbReference type="PIRSF" id="PIRSF002741">
    <property type="entry name" value="MppA"/>
    <property type="match status" value="1"/>
</dbReference>
<evidence type="ECO:0000256" key="2">
    <source>
        <dbReference type="ARBA" id="ARBA00022448"/>
    </source>
</evidence>
<evidence type="ECO:0000313" key="6">
    <source>
        <dbReference type="EMBL" id="CAD2078763.1"/>
    </source>
</evidence>
<dbReference type="InterPro" id="IPR000914">
    <property type="entry name" value="SBP_5_dom"/>
</dbReference>
<accession>A0A6V7RMK6</accession>
<evidence type="ECO:0000256" key="1">
    <source>
        <dbReference type="ARBA" id="ARBA00005695"/>
    </source>
</evidence>
<name>A0A6V7RMK6_9STAP</name>
<dbReference type="CDD" id="cd08499">
    <property type="entry name" value="PBP2_Ylib_like"/>
    <property type="match status" value="1"/>
</dbReference>
<dbReference type="GO" id="GO:0042597">
    <property type="term" value="C:periplasmic space"/>
    <property type="evidence" value="ECO:0007669"/>
    <property type="project" value="UniProtKB-ARBA"/>
</dbReference>
<dbReference type="Gene3D" id="3.90.76.10">
    <property type="entry name" value="Dipeptide-binding Protein, Domain 1"/>
    <property type="match status" value="2"/>
</dbReference>
<dbReference type="EMBL" id="CAJEWD010000008">
    <property type="protein sequence ID" value="CAD2078763.1"/>
    <property type="molecule type" value="Genomic_DNA"/>
</dbReference>
<comment type="caution">
    <text evidence="6">The sequence shown here is derived from an EMBL/GenBank/DDBJ whole genome shotgun (WGS) entry which is preliminary data.</text>
</comment>
<dbReference type="InterPro" id="IPR039424">
    <property type="entry name" value="SBP_5"/>
</dbReference>
<keyword evidence="2" id="KW-0813">Transport</keyword>
<keyword evidence="3 4" id="KW-0732">Signal</keyword>
<feature type="domain" description="Solute-binding protein family 5" evidence="5">
    <location>
        <begin position="85"/>
        <end position="476"/>
    </location>
</feature>
<dbReference type="GO" id="GO:1904680">
    <property type="term" value="F:peptide transmembrane transporter activity"/>
    <property type="evidence" value="ECO:0007669"/>
    <property type="project" value="TreeGrafter"/>
</dbReference>
<dbReference type="PROSITE" id="PS51257">
    <property type="entry name" value="PROKAR_LIPOPROTEIN"/>
    <property type="match status" value="1"/>
</dbReference>
<feature type="chain" id="PRO_5038874812" evidence="4">
    <location>
        <begin position="23"/>
        <end position="559"/>
    </location>
</feature>
<dbReference type="GO" id="GO:0015833">
    <property type="term" value="P:peptide transport"/>
    <property type="evidence" value="ECO:0007669"/>
    <property type="project" value="TreeGrafter"/>
</dbReference>
<evidence type="ECO:0000256" key="4">
    <source>
        <dbReference type="SAM" id="SignalP"/>
    </source>
</evidence>
<gene>
    <name evidence="6" type="primary">gsiB_4</name>
    <name evidence="6" type="ORF">JEODO184_01477</name>
</gene>
<dbReference type="Pfam" id="PF00496">
    <property type="entry name" value="SBP_bac_5"/>
    <property type="match status" value="1"/>
</dbReference>
<dbReference type="SUPFAM" id="SSF53850">
    <property type="entry name" value="Periplasmic binding protein-like II"/>
    <property type="match status" value="1"/>
</dbReference>
<dbReference type="Gene3D" id="3.40.190.10">
    <property type="entry name" value="Periplasmic binding protein-like II"/>
    <property type="match status" value="1"/>
</dbReference>
<dbReference type="Proteomes" id="UP000589351">
    <property type="component" value="Unassembled WGS sequence"/>
</dbReference>
<reference evidence="6 7" key="1">
    <citation type="submission" date="2020-07" db="EMBL/GenBank/DDBJ databases">
        <authorList>
            <person name="Criscuolo A."/>
        </authorList>
    </citation>
    <scope>NUCLEOTIDE SEQUENCE [LARGE SCALE GENOMIC DNA]</scope>
    <source>
        <strain evidence="6">CIP111649</strain>
    </source>
</reference>
<comment type="similarity">
    <text evidence="1">Belongs to the bacterial solute-binding protein 5 family.</text>
</comment>
<dbReference type="Gene3D" id="3.10.105.10">
    <property type="entry name" value="Dipeptide-binding Protein, Domain 3"/>
    <property type="match status" value="1"/>
</dbReference>
<dbReference type="PANTHER" id="PTHR30290">
    <property type="entry name" value="PERIPLASMIC BINDING COMPONENT OF ABC TRANSPORTER"/>
    <property type="match status" value="1"/>
</dbReference>
<dbReference type="PANTHER" id="PTHR30290:SF9">
    <property type="entry name" value="OLIGOPEPTIDE-BINDING PROTEIN APPA"/>
    <property type="match status" value="1"/>
</dbReference>
<evidence type="ECO:0000313" key="7">
    <source>
        <dbReference type="Proteomes" id="UP000589351"/>
    </source>
</evidence>
<protein>
    <submittedName>
        <fullName evidence="6">Glutathione-binding protein GsiB</fullName>
    </submittedName>
</protein>
<dbReference type="AlphaFoldDB" id="A0A6V7RMK6"/>